<dbReference type="OrthoDB" id="381190at2759"/>
<accession>A0A8H7PHB7</accession>
<dbReference type="EMBL" id="JAEPQZ010000014">
    <property type="protein sequence ID" value="KAG2173614.1"/>
    <property type="molecule type" value="Genomic_DNA"/>
</dbReference>
<gene>
    <name evidence="1" type="ORF">INT43_005032</name>
</gene>
<evidence type="ECO:0000313" key="2">
    <source>
        <dbReference type="Proteomes" id="UP000654370"/>
    </source>
</evidence>
<keyword evidence="2" id="KW-1185">Reference proteome</keyword>
<feature type="non-terminal residue" evidence="1">
    <location>
        <position position="1"/>
    </location>
</feature>
<protein>
    <submittedName>
        <fullName evidence="1">Uncharacterized protein</fullName>
    </submittedName>
</protein>
<evidence type="ECO:0000313" key="1">
    <source>
        <dbReference type="EMBL" id="KAG2173614.1"/>
    </source>
</evidence>
<organism evidence="1 2">
    <name type="scientific">Mortierella isabellina</name>
    <name type="common">Filamentous fungus</name>
    <name type="synonym">Umbelopsis isabellina</name>
    <dbReference type="NCBI Taxonomy" id="91625"/>
    <lineage>
        <taxon>Eukaryota</taxon>
        <taxon>Fungi</taxon>
        <taxon>Fungi incertae sedis</taxon>
        <taxon>Mucoromycota</taxon>
        <taxon>Mucoromycotina</taxon>
        <taxon>Umbelopsidomycetes</taxon>
        <taxon>Umbelopsidales</taxon>
        <taxon>Umbelopsidaceae</taxon>
        <taxon>Umbelopsis</taxon>
    </lineage>
</organism>
<proteinExistence type="predicted"/>
<dbReference type="Proteomes" id="UP000654370">
    <property type="component" value="Unassembled WGS sequence"/>
</dbReference>
<reference evidence="1" key="1">
    <citation type="submission" date="2020-12" db="EMBL/GenBank/DDBJ databases">
        <title>Metabolic potential, ecology and presence of endohyphal bacteria is reflected in genomic diversity of Mucoromycotina.</title>
        <authorList>
            <person name="Muszewska A."/>
            <person name="Okrasinska A."/>
            <person name="Steczkiewicz K."/>
            <person name="Drgas O."/>
            <person name="Orlowska M."/>
            <person name="Perlinska-Lenart U."/>
            <person name="Aleksandrzak-Piekarczyk T."/>
            <person name="Szatraj K."/>
            <person name="Zielenkiewicz U."/>
            <person name="Pilsyk S."/>
            <person name="Malc E."/>
            <person name="Mieczkowski P."/>
            <person name="Kruszewska J.S."/>
            <person name="Biernat P."/>
            <person name="Pawlowska J."/>
        </authorList>
    </citation>
    <scope>NUCLEOTIDE SEQUENCE</scope>
    <source>
        <strain evidence="1">WA0000067209</strain>
    </source>
</reference>
<sequence length="145" mass="17053">MALWDDLALNVMIELDDDAENLWDQETQVCSQDTLQRHYFDFFMRSFSKLPSGIQKQDNEFNPWDDNNPNPLSVLVDNAASMPSRMQMLVSQYAPELATLYFTKSDMDRARYYIRQFYRHFISSLSRLHPLANSSRFAKLQGIQK</sequence>
<name>A0A8H7PHB7_MORIS</name>
<dbReference type="AlphaFoldDB" id="A0A8H7PHB7"/>
<comment type="caution">
    <text evidence="1">The sequence shown here is derived from an EMBL/GenBank/DDBJ whole genome shotgun (WGS) entry which is preliminary data.</text>
</comment>